<feature type="transmembrane region" description="Helical" evidence="1">
    <location>
        <begin position="20"/>
        <end position="37"/>
    </location>
</feature>
<dbReference type="Proteomes" id="UP000564964">
    <property type="component" value="Unassembled WGS sequence"/>
</dbReference>
<dbReference type="Gene3D" id="2.60.40.10">
    <property type="entry name" value="Immunoglobulins"/>
    <property type="match status" value="1"/>
</dbReference>
<sequence length="152" mass="16543">MGIYDDGYTPGFTAADLGKYAKLLAVLFLLAAAYYAMGQVNEALKPQPLEIRLEKEKIKPSETLLLNVKVTNTTGKDASEVVLLVKARDEKSINITPLTSKIIKSLPANEWRQLDFLVNPIGSISPGGYTITVETILSDQKFARSAVVTVEG</sequence>
<evidence type="ECO:0000313" key="2">
    <source>
        <dbReference type="EMBL" id="HIH15948.1"/>
    </source>
</evidence>
<proteinExistence type="predicted"/>
<comment type="caution">
    <text evidence="2">The sequence shown here is derived from an EMBL/GenBank/DDBJ whole genome shotgun (WGS) entry which is preliminary data.</text>
</comment>
<keyword evidence="1" id="KW-0812">Transmembrane</keyword>
<keyword evidence="1" id="KW-1133">Transmembrane helix</keyword>
<evidence type="ECO:0000256" key="1">
    <source>
        <dbReference type="SAM" id="Phobius"/>
    </source>
</evidence>
<gene>
    <name evidence="2" type="ORF">HA252_00915</name>
</gene>
<keyword evidence="1" id="KW-0472">Membrane</keyword>
<name>A0A7J4JE15_9ARCH</name>
<reference evidence="3" key="1">
    <citation type="journal article" date="2020" name="bioRxiv">
        <title>A rank-normalized archaeal taxonomy based on genome phylogeny resolves widespread incomplete and uneven classifications.</title>
        <authorList>
            <person name="Rinke C."/>
            <person name="Chuvochina M."/>
            <person name="Mussig A.J."/>
            <person name="Chaumeil P.-A."/>
            <person name="Waite D.W."/>
            <person name="Whitman W.B."/>
            <person name="Parks D.H."/>
            <person name="Hugenholtz P."/>
        </authorList>
    </citation>
    <scope>NUCLEOTIDE SEQUENCE [LARGE SCALE GENOMIC DNA]</scope>
</reference>
<evidence type="ECO:0000313" key="3">
    <source>
        <dbReference type="Proteomes" id="UP000564964"/>
    </source>
</evidence>
<accession>A0A7J4JE15</accession>
<dbReference type="InterPro" id="IPR013783">
    <property type="entry name" value="Ig-like_fold"/>
</dbReference>
<evidence type="ECO:0008006" key="4">
    <source>
        <dbReference type="Google" id="ProtNLM"/>
    </source>
</evidence>
<organism evidence="2 3">
    <name type="scientific">Candidatus Iainarchaeum sp</name>
    <dbReference type="NCBI Taxonomy" id="3101447"/>
    <lineage>
        <taxon>Archaea</taxon>
        <taxon>Candidatus Iainarchaeota</taxon>
        <taxon>Candidatus Iainarchaeia</taxon>
        <taxon>Candidatus Iainarchaeales</taxon>
        <taxon>Candidatus Iainarchaeaceae</taxon>
        <taxon>Candidatus Iainarchaeum</taxon>
    </lineage>
</organism>
<dbReference type="AlphaFoldDB" id="A0A7J4JE15"/>
<dbReference type="EMBL" id="DUGH01000020">
    <property type="protein sequence ID" value="HIH15948.1"/>
    <property type="molecule type" value="Genomic_DNA"/>
</dbReference>
<protein>
    <recommendedName>
        <fullName evidence="4">FixG C-terminal immunoglobulin-like domain-containing protein</fullName>
    </recommendedName>
</protein>